<feature type="binding site" evidence="15">
    <location>
        <position position="415"/>
    </location>
    <ligand>
        <name>ATP</name>
        <dbReference type="ChEBI" id="CHEBI:30616"/>
    </ligand>
</feature>
<dbReference type="Pfam" id="PF07714">
    <property type="entry name" value="PK_Tyr_Ser-Thr"/>
    <property type="match status" value="1"/>
</dbReference>
<dbReference type="InterPro" id="IPR000719">
    <property type="entry name" value="Prot_kinase_dom"/>
</dbReference>
<keyword evidence="7" id="KW-0418">Kinase</keyword>
<organism evidence="19 20">
    <name type="scientific">Chenopodium quinoa</name>
    <name type="common">Quinoa</name>
    <dbReference type="NCBI Taxonomy" id="63459"/>
    <lineage>
        <taxon>Eukaryota</taxon>
        <taxon>Viridiplantae</taxon>
        <taxon>Streptophyta</taxon>
        <taxon>Embryophyta</taxon>
        <taxon>Tracheophyta</taxon>
        <taxon>Spermatophyta</taxon>
        <taxon>Magnoliopsida</taxon>
        <taxon>eudicotyledons</taxon>
        <taxon>Gunneridae</taxon>
        <taxon>Pentapetalae</taxon>
        <taxon>Caryophyllales</taxon>
        <taxon>Chenopodiaceae</taxon>
        <taxon>Chenopodioideae</taxon>
        <taxon>Atripliceae</taxon>
        <taxon>Chenopodium</taxon>
    </lineage>
</organism>
<keyword evidence="6 15" id="KW-0547">Nucleotide-binding</keyword>
<keyword evidence="5 17" id="KW-0732">Signal</keyword>
<evidence type="ECO:0000256" key="10">
    <source>
        <dbReference type="ARBA" id="ARBA00023136"/>
    </source>
</evidence>
<evidence type="ECO:0000256" key="13">
    <source>
        <dbReference type="ARBA" id="ARBA00047558"/>
    </source>
</evidence>
<dbReference type="Pfam" id="PF13947">
    <property type="entry name" value="GUB_WAK_bind"/>
    <property type="match status" value="2"/>
</dbReference>
<evidence type="ECO:0000256" key="17">
    <source>
        <dbReference type="SAM" id="SignalP"/>
    </source>
</evidence>
<dbReference type="PANTHER" id="PTHR27005">
    <property type="entry name" value="WALL-ASSOCIATED RECEPTOR KINASE-LIKE 21"/>
    <property type="match status" value="1"/>
</dbReference>
<evidence type="ECO:0000256" key="7">
    <source>
        <dbReference type="ARBA" id="ARBA00022777"/>
    </source>
</evidence>
<dbReference type="PANTHER" id="PTHR27005:SF521">
    <property type="entry name" value="WALL-ASSOCIATED RECEPTOR KINASE-LIKE 6"/>
    <property type="match status" value="1"/>
</dbReference>
<feature type="domain" description="Protein kinase" evidence="18">
    <location>
        <begin position="386"/>
        <end position="668"/>
    </location>
</feature>
<keyword evidence="20" id="KW-1185">Reference proteome</keyword>
<keyword evidence="3" id="KW-0808">Transferase</keyword>
<evidence type="ECO:0000256" key="14">
    <source>
        <dbReference type="ARBA" id="ARBA00047951"/>
    </source>
</evidence>
<dbReference type="GO" id="GO:0005886">
    <property type="term" value="C:plasma membrane"/>
    <property type="evidence" value="ECO:0007669"/>
    <property type="project" value="TreeGrafter"/>
</dbReference>
<reference evidence="19" key="1">
    <citation type="journal article" date="2017" name="Nature">
        <title>The genome of Chenopodium quinoa.</title>
        <authorList>
            <person name="Jarvis D.E."/>
            <person name="Ho Y.S."/>
            <person name="Lightfoot D.J."/>
            <person name="Schmoeckel S.M."/>
            <person name="Li B."/>
            <person name="Borm T.J.A."/>
            <person name="Ohyanagi H."/>
            <person name="Mineta K."/>
            <person name="Michell C.T."/>
            <person name="Saber N."/>
            <person name="Kharbatia N.M."/>
            <person name="Rupper R.R."/>
            <person name="Sharp A.R."/>
            <person name="Dally N."/>
            <person name="Boughton B.A."/>
            <person name="Woo Y.H."/>
            <person name="Gao G."/>
            <person name="Schijlen E.G.W.M."/>
            <person name="Guo X."/>
            <person name="Momin A.A."/>
            <person name="Negrao S."/>
            <person name="Al-Babili S."/>
            <person name="Gehring C."/>
            <person name="Roessner U."/>
            <person name="Jung C."/>
            <person name="Murphy K."/>
            <person name="Arold S.T."/>
            <person name="Gojobori T."/>
            <person name="van der Linden C.G."/>
            <person name="van Loo E.N."/>
            <person name="Jellen E.N."/>
            <person name="Maughan P.J."/>
            <person name="Tester M."/>
        </authorList>
    </citation>
    <scope>NUCLEOTIDE SEQUENCE [LARGE SCALE GENOMIC DNA]</scope>
    <source>
        <strain evidence="19">cv. PI 614886</strain>
    </source>
</reference>
<name>A0A803KMT0_CHEQI</name>
<evidence type="ECO:0000256" key="5">
    <source>
        <dbReference type="ARBA" id="ARBA00022729"/>
    </source>
</evidence>
<dbReference type="InterPro" id="IPR011009">
    <property type="entry name" value="Kinase-like_dom_sf"/>
</dbReference>
<evidence type="ECO:0000256" key="1">
    <source>
        <dbReference type="ARBA" id="ARBA00004479"/>
    </source>
</evidence>
<evidence type="ECO:0000256" key="16">
    <source>
        <dbReference type="SAM" id="Phobius"/>
    </source>
</evidence>
<comment type="subcellular location">
    <subcellularLocation>
        <location evidence="1">Membrane</location>
        <topology evidence="1">Single-pass type I membrane protein</topology>
    </subcellularLocation>
</comment>
<dbReference type="FunFam" id="1.10.510.10:FF:000084">
    <property type="entry name" value="Wall-associated receptor kinase 2"/>
    <property type="match status" value="2"/>
</dbReference>
<feature type="chain" id="PRO_5030867261" description="Protein kinase domain-containing protein" evidence="17">
    <location>
        <begin position="23"/>
        <end position="1565"/>
    </location>
</feature>
<dbReference type="PROSITE" id="PS00107">
    <property type="entry name" value="PROTEIN_KINASE_ATP"/>
    <property type="match status" value="1"/>
</dbReference>
<keyword evidence="2" id="KW-0723">Serine/threonine-protein kinase</keyword>
<proteinExistence type="predicted"/>
<evidence type="ECO:0000313" key="20">
    <source>
        <dbReference type="Proteomes" id="UP000596660"/>
    </source>
</evidence>
<comment type="catalytic activity">
    <reaction evidence="13">
        <text>L-seryl-[protein] + ATP = O-phospho-L-seryl-[protein] + ADP + H(+)</text>
        <dbReference type="Rhea" id="RHEA:17989"/>
        <dbReference type="Rhea" id="RHEA-COMP:9863"/>
        <dbReference type="Rhea" id="RHEA-COMP:11604"/>
        <dbReference type="ChEBI" id="CHEBI:15378"/>
        <dbReference type="ChEBI" id="CHEBI:29999"/>
        <dbReference type="ChEBI" id="CHEBI:30616"/>
        <dbReference type="ChEBI" id="CHEBI:83421"/>
        <dbReference type="ChEBI" id="CHEBI:456216"/>
    </reaction>
</comment>
<dbReference type="Gene3D" id="1.10.510.10">
    <property type="entry name" value="Transferase(Phosphotransferase) domain 1"/>
    <property type="match status" value="2"/>
</dbReference>
<dbReference type="GO" id="GO:0007166">
    <property type="term" value="P:cell surface receptor signaling pathway"/>
    <property type="evidence" value="ECO:0007669"/>
    <property type="project" value="InterPro"/>
</dbReference>
<dbReference type="EnsemblPlants" id="AUR62000336-RA">
    <property type="protein sequence ID" value="AUR62000336-RA:cds"/>
    <property type="gene ID" value="AUR62000336"/>
</dbReference>
<feature type="transmembrane region" description="Helical" evidence="16">
    <location>
        <begin position="1167"/>
        <end position="1191"/>
    </location>
</feature>
<sequence>MFYYLFQLIIVALCTWVHPSLTVALLITADPPIAKPGCQDICGNVSIPYPFGIGDDCYHSLPYSLTCNTSLLHPKLFLNEFNLEVEQISIHTLVQNTITVKTPLQKTCSILDTNISSIDLRVTPYLFTAGYNSLFVGGCGSSTLLLDRSNKIIGGCATVCDKSPMITNDCIGRGCCSFNLPASLDFYSMNIFNFGNGTNDCTNTMLMNRTSSIISEAVDPSLSKFAVVPTVLEWTPGNITMPADDPNKNCQGPPDKYDCYCNYGTFGNPYLPYGCQVPKECKECKLGCTKQGNHYLCVRCNEDKAYTRLVLLVLLGGSIIGLSLCTGNISCIYLCIKKRKHMKMKEKFFHQNGGFLLKQRLSLNQGSNDSTRIFTTHELREATNNYSKHNILGRGGFGTVYKGILPNDQAVAVKKSMVSDQSQVEQFINEVVILTQIIHRNVVKLLGCCLETEVPLLVYEFVSNGTLFDHIHNNGARWLSWENCLKILTEAANANSYLHSAASMPIIHRDIKSSNILLDDNFTAKIADFGVSRLVPIDQFQVTTLVQGTFGYLDPEYFLTSHLSEKSDVYSFGVVLVELLTKRKPVSWETGLEDRNLAMHFISAIKNNQYFDILEPQLMKEASPEELITIGNLVAQCLSVKGDDRPSMKEFASVLDGLCKQTQDHQLIQGNNEIHGLLSEHRLFQPSIDQNSSYTEISAKSRFQSRMHFYIFGAVLLHVACFLSVFCFELTSSSGISNVVLRKGIAMQSNLFSDQKIMADVKDNKRNLEPVMICLSPILKLEIRPAALLILKFTNTEFALGELGGKLATMDMMLATLAVVLWLSRDIVAAAPPMAKPGCPDKCGNVTIPYPFGIGSRCYYNECKVATMDMMLATLALVLWLSRDIVDAAPPMAKPGCPDKCGNVTIPYPFGIGSRCYYNEWYEITCNTSNPMLTKFSLQVLKISLSSSQVIINAPTVANCTARDTTWTSANLGGSPYSFSSIYNDFAPVNCVGTSYINGGENVAAHCGSVCNSQIRDNTTSQESICLSGLPYPLTIYSVNITRTNGTCSYVLLANRDFLNNLESSNPQQSLLSLVSNGSHVPVNLDWKYFYLPNQFLNESSSGNCNMHQANGVYTCKCPQRQGGNPYLPNGCQESPRCASCKGDCYVISDDYMDVGCYIPKKSRAHLLGVVLGLSIGIGSLLASLGCYWLWQILKRRKKIKLRAKNFKQNGGLLLQRQMCYNDCVVEKTKVFTVSELKVATDNFNENRILGQGGQGTVYKGMLTDGRVIAVKKSKKVDESQLEPFINEVVILSQINHRNVVKLLGCCLETEVPLLVYEFIPNGTLSQHIHNPSEEFHVPWKMRLQIAAESAGAIAYLHSSSSTPIYHRDIKSSNILLDDKYRAKVSDFGTSRTILIDQTHLTTQVQGTFGYLDPEYFQSNQFTEKSDVYSFGVVLVELLTSKKPISPDKSKEWRSLATEFLLLAGNSRLSDILDPQVSKEAKQEELEAVANLAKECLNLNGKQRPTMKEVAIVLEGLQSRNETSSIQQTFPEWNQAVADISVMDTAPFTSSTFSSQEEYALILHI</sequence>
<protein>
    <recommendedName>
        <fullName evidence="18">Protein kinase domain-containing protein</fullName>
    </recommendedName>
</protein>
<dbReference type="InterPro" id="IPR001245">
    <property type="entry name" value="Ser-Thr/Tyr_kinase_cat_dom"/>
</dbReference>
<dbReference type="PROSITE" id="PS50011">
    <property type="entry name" value="PROTEIN_KINASE_DOM"/>
    <property type="match status" value="2"/>
</dbReference>
<comment type="catalytic activity">
    <reaction evidence="14">
        <text>L-threonyl-[protein] + ATP = O-phospho-L-threonyl-[protein] + ADP + H(+)</text>
        <dbReference type="Rhea" id="RHEA:46608"/>
        <dbReference type="Rhea" id="RHEA-COMP:11060"/>
        <dbReference type="Rhea" id="RHEA-COMP:11605"/>
        <dbReference type="ChEBI" id="CHEBI:15378"/>
        <dbReference type="ChEBI" id="CHEBI:30013"/>
        <dbReference type="ChEBI" id="CHEBI:30616"/>
        <dbReference type="ChEBI" id="CHEBI:61977"/>
        <dbReference type="ChEBI" id="CHEBI:456216"/>
    </reaction>
</comment>
<feature type="transmembrane region" description="Helical" evidence="16">
    <location>
        <begin position="309"/>
        <end position="336"/>
    </location>
</feature>
<dbReference type="Gramene" id="AUR62000336-RA">
    <property type="protein sequence ID" value="AUR62000336-RA:cds"/>
    <property type="gene ID" value="AUR62000336"/>
</dbReference>
<evidence type="ECO:0000256" key="8">
    <source>
        <dbReference type="ARBA" id="ARBA00022840"/>
    </source>
</evidence>
<evidence type="ECO:0000313" key="19">
    <source>
        <dbReference type="EnsemblPlants" id="AUR62000336-RA:cds"/>
    </source>
</evidence>
<dbReference type="PROSITE" id="PS00108">
    <property type="entry name" value="PROTEIN_KINASE_ST"/>
    <property type="match status" value="2"/>
</dbReference>
<dbReference type="SUPFAM" id="SSF56112">
    <property type="entry name" value="Protein kinase-like (PK-like)"/>
    <property type="match status" value="2"/>
</dbReference>
<feature type="transmembrane region" description="Helical" evidence="16">
    <location>
        <begin position="709"/>
        <end position="731"/>
    </location>
</feature>
<keyword evidence="9 16" id="KW-1133">Transmembrane helix</keyword>
<dbReference type="InterPro" id="IPR045274">
    <property type="entry name" value="WAK-like"/>
</dbReference>
<evidence type="ECO:0000256" key="6">
    <source>
        <dbReference type="ARBA" id="ARBA00022741"/>
    </source>
</evidence>
<keyword evidence="10 16" id="KW-0472">Membrane</keyword>
<keyword evidence="12" id="KW-0325">Glycoprotein</keyword>
<dbReference type="Proteomes" id="UP000596660">
    <property type="component" value="Unplaced"/>
</dbReference>
<evidence type="ECO:0000256" key="2">
    <source>
        <dbReference type="ARBA" id="ARBA00022527"/>
    </source>
</evidence>
<dbReference type="FunFam" id="3.30.200.20:FF:000043">
    <property type="entry name" value="Wall-associated receptor kinase 2"/>
    <property type="match status" value="2"/>
</dbReference>
<dbReference type="InterPro" id="IPR017441">
    <property type="entry name" value="Protein_kinase_ATP_BS"/>
</dbReference>
<dbReference type="GO" id="GO:0004674">
    <property type="term" value="F:protein serine/threonine kinase activity"/>
    <property type="evidence" value="ECO:0007669"/>
    <property type="project" value="UniProtKB-KW"/>
</dbReference>
<keyword evidence="11" id="KW-1015">Disulfide bond</keyword>
<keyword evidence="4 16" id="KW-0812">Transmembrane</keyword>
<dbReference type="SMART" id="SM00220">
    <property type="entry name" value="S_TKc"/>
    <property type="match status" value="2"/>
</dbReference>
<evidence type="ECO:0000259" key="18">
    <source>
        <dbReference type="PROSITE" id="PS50011"/>
    </source>
</evidence>
<accession>A0A803KMT0</accession>
<dbReference type="InterPro" id="IPR008271">
    <property type="entry name" value="Ser/Thr_kinase_AS"/>
</dbReference>
<evidence type="ECO:0000256" key="9">
    <source>
        <dbReference type="ARBA" id="ARBA00022989"/>
    </source>
</evidence>
<dbReference type="InterPro" id="IPR025287">
    <property type="entry name" value="WAK_GUB"/>
</dbReference>
<feature type="signal peptide" evidence="17">
    <location>
        <begin position="1"/>
        <end position="22"/>
    </location>
</feature>
<reference evidence="19" key="2">
    <citation type="submission" date="2021-03" db="UniProtKB">
        <authorList>
            <consortium name="EnsemblPlants"/>
        </authorList>
    </citation>
    <scope>IDENTIFICATION</scope>
</reference>
<dbReference type="Pfam" id="PF00069">
    <property type="entry name" value="Pkinase"/>
    <property type="match status" value="1"/>
</dbReference>
<dbReference type="GO" id="GO:0030247">
    <property type="term" value="F:polysaccharide binding"/>
    <property type="evidence" value="ECO:0007669"/>
    <property type="project" value="InterPro"/>
</dbReference>
<dbReference type="GO" id="GO:0005524">
    <property type="term" value="F:ATP binding"/>
    <property type="evidence" value="ECO:0007669"/>
    <property type="project" value="UniProtKB-UniRule"/>
</dbReference>
<evidence type="ECO:0000256" key="3">
    <source>
        <dbReference type="ARBA" id="ARBA00022679"/>
    </source>
</evidence>
<dbReference type="CDD" id="cd14066">
    <property type="entry name" value="STKc_IRAK"/>
    <property type="match status" value="2"/>
</dbReference>
<evidence type="ECO:0000256" key="15">
    <source>
        <dbReference type="PROSITE-ProRule" id="PRU10141"/>
    </source>
</evidence>
<evidence type="ECO:0000256" key="11">
    <source>
        <dbReference type="ARBA" id="ARBA00023157"/>
    </source>
</evidence>
<dbReference type="Gene3D" id="3.30.200.20">
    <property type="entry name" value="Phosphorylase Kinase, domain 1"/>
    <property type="match status" value="2"/>
</dbReference>
<evidence type="ECO:0000256" key="12">
    <source>
        <dbReference type="ARBA" id="ARBA00023180"/>
    </source>
</evidence>
<feature type="domain" description="Protein kinase" evidence="18">
    <location>
        <begin position="1244"/>
        <end position="1517"/>
    </location>
</feature>
<evidence type="ECO:0000256" key="4">
    <source>
        <dbReference type="ARBA" id="ARBA00022692"/>
    </source>
</evidence>
<keyword evidence="8 15" id="KW-0067">ATP-binding</keyword>